<name>R3W413_9ENTE</name>
<comment type="caution">
    <text evidence="2">The sequence shown here is derived from an EMBL/GenBank/DDBJ whole genome shotgun (WGS) entry which is preliminary data.</text>
</comment>
<dbReference type="eggNOG" id="ENOG5031H8I">
    <property type="taxonomic scope" value="Bacteria"/>
</dbReference>
<reference evidence="2 3" key="1">
    <citation type="submission" date="2013-02" db="EMBL/GenBank/DDBJ databases">
        <title>The Genome Sequence of Enterococcus phoeniculicola BAA-412.</title>
        <authorList>
            <consortium name="The Broad Institute Genome Sequencing Platform"/>
            <consortium name="The Broad Institute Genome Sequencing Center for Infectious Disease"/>
            <person name="Earl A.M."/>
            <person name="Gilmore M.S."/>
            <person name="Lebreton F."/>
            <person name="Walker B."/>
            <person name="Young S.K."/>
            <person name="Zeng Q."/>
            <person name="Gargeya S."/>
            <person name="Fitzgerald M."/>
            <person name="Haas B."/>
            <person name="Abouelleil A."/>
            <person name="Alvarado L."/>
            <person name="Arachchi H.M."/>
            <person name="Berlin A.M."/>
            <person name="Chapman S.B."/>
            <person name="Dewar J."/>
            <person name="Goldberg J."/>
            <person name="Griggs A."/>
            <person name="Gujja S."/>
            <person name="Hansen M."/>
            <person name="Howarth C."/>
            <person name="Imamovic A."/>
            <person name="Larimer J."/>
            <person name="McCowan C."/>
            <person name="Murphy C."/>
            <person name="Neiman D."/>
            <person name="Pearson M."/>
            <person name="Priest M."/>
            <person name="Roberts A."/>
            <person name="Saif S."/>
            <person name="Shea T."/>
            <person name="Sisk P."/>
            <person name="Sykes S."/>
            <person name="Wortman J."/>
            <person name="Nusbaum C."/>
            <person name="Birren B."/>
        </authorList>
    </citation>
    <scope>NUCLEOTIDE SEQUENCE [LARGE SCALE GENOMIC DNA]</scope>
    <source>
        <strain evidence="2 3">ATCC BAA-412</strain>
    </source>
</reference>
<sequence length="148" mass="17344">MLKKFLVNAKQHTYANNTGQTSSSRLQSYDLEYADGDFIYRDSYVGTRSFSGQEIVWYKQEPVWSMNYYGDVLNDSFKSAFLKAALMNPSEELPYRGASIYKEEDYTYIMDVNGTFDKFSGIEKIFFQDRLVYELFFHGGKIIDKHFD</sequence>
<proteinExistence type="predicted"/>
<feature type="domain" description="DUF5680" evidence="1">
    <location>
        <begin position="42"/>
        <end position="142"/>
    </location>
</feature>
<protein>
    <recommendedName>
        <fullName evidence="1">DUF5680 domain-containing protein</fullName>
    </recommendedName>
</protein>
<evidence type="ECO:0000313" key="3">
    <source>
        <dbReference type="Proteomes" id="UP000013785"/>
    </source>
</evidence>
<dbReference type="HOGENOM" id="CLU_106617_0_0_9"/>
<dbReference type="Proteomes" id="UP000013785">
    <property type="component" value="Unassembled WGS sequence"/>
</dbReference>
<dbReference type="InterPro" id="IPR043735">
    <property type="entry name" value="DUF5680"/>
</dbReference>
<dbReference type="Pfam" id="PF18931">
    <property type="entry name" value="DUF5680"/>
    <property type="match status" value="1"/>
</dbReference>
<dbReference type="OrthoDB" id="9812495at2"/>
<keyword evidence="3" id="KW-1185">Reference proteome</keyword>
<dbReference type="AlphaFoldDB" id="R3W413"/>
<evidence type="ECO:0000259" key="1">
    <source>
        <dbReference type="Pfam" id="PF18931"/>
    </source>
</evidence>
<dbReference type="RefSeq" id="WP_010769230.1">
    <property type="nucleotide sequence ID" value="NZ_ASWE01000001.1"/>
</dbReference>
<accession>R3W413</accession>
<gene>
    <name evidence="2" type="ORF">UC3_02592</name>
</gene>
<organism evidence="2 3">
    <name type="scientific">Enterococcus phoeniculicola ATCC BAA-412</name>
    <dbReference type="NCBI Taxonomy" id="1158610"/>
    <lineage>
        <taxon>Bacteria</taxon>
        <taxon>Bacillati</taxon>
        <taxon>Bacillota</taxon>
        <taxon>Bacilli</taxon>
        <taxon>Lactobacillales</taxon>
        <taxon>Enterococcaceae</taxon>
        <taxon>Enterococcus</taxon>
    </lineage>
</organism>
<evidence type="ECO:0000313" key="2">
    <source>
        <dbReference type="EMBL" id="EOL42241.1"/>
    </source>
</evidence>
<dbReference type="EMBL" id="AJAT01000017">
    <property type="protein sequence ID" value="EOL42241.1"/>
    <property type="molecule type" value="Genomic_DNA"/>
</dbReference>
<dbReference type="PATRIC" id="fig|1158610.3.peg.2572"/>
<dbReference type="STRING" id="154621.RV11_GL002158"/>